<name>A0AAN6SPH2_9PEZI</name>
<feature type="transmembrane region" description="Helical" evidence="7">
    <location>
        <begin position="96"/>
        <end position="117"/>
    </location>
</feature>
<evidence type="ECO:0000313" key="9">
    <source>
        <dbReference type="EMBL" id="KAK4034932.1"/>
    </source>
</evidence>
<feature type="transmembrane region" description="Helical" evidence="7">
    <location>
        <begin position="352"/>
        <end position="372"/>
    </location>
</feature>
<keyword evidence="5 7" id="KW-0472">Membrane</keyword>
<protein>
    <submittedName>
        <fullName evidence="9">Major facilitator superfamily domain-containing protein</fullName>
    </submittedName>
</protein>
<keyword evidence="10" id="KW-1185">Reference proteome</keyword>
<feature type="transmembrane region" description="Helical" evidence="7">
    <location>
        <begin position="184"/>
        <end position="205"/>
    </location>
</feature>
<comment type="subcellular location">
    <subcellularLocation>
        <location evidence="1">Membrane</location>
        <topology evidence="1">Multi-pass membrane protein</topology>
    </subcellularLocation>
</comment>
<keyword evidence="2" id="KW-0813">Transport</keyword>
<feature type="transmembrane region" description="Helical" evidence="7">
    <location>
        <begin position="378"/>
        <end position="401"/>
    </location>
</feature>
<feature type="transmembrane region" description="Helical" evidence="7">
    <location>
        <begin position="288"/>
        <end position="308"/>
    </location>
</feature>
<dbReference type="InterPro" id="IPR011701">
    <property type="entry name" value="MFS"/>
</dbReference>
<organism evidence="9 10">
    <name type="scientific">Parachaetomium inaequale</name>
    <dbReference type="NCBI Taxonomy" id="2588326"/>
    <lineage>
        <taxon>Eukaryota</taxon>
        <taxon>Fungi</taxon>
        <taxon>Dikarya</taxon>
        <taxon>Ascomycota</taxon>
        <taxon>Pezizomycotina</taxon>
        <taxon>Sordariomycetes</taxon>
        <taxon>Sordariomycetidae</taxon>
        <taxon>Sordariales</taxon>
        <taxon>Chaetomiaceae</taxon>
        <taxon>Parachaetomium</taxon>
    </lineage>
</organism>
<feature type="transmembrane region" description="Helical" evidence="7">
    <location>
        <begin position="444"/>
        <end position="465"/>
    </location>
</feature>
<evidence type="ECO:0000256" key="5">
    <source>
        <dbReference type="ARBA" id="ARBA00023136"/>
    </source>
</evidence>
<dbReference type="InterPro" id="IPR036259">
    <property type="entry name" value="MFS_trans_sf"/>
</dbReference>
<feature type="transmembrane region" description="Helical" evidence="7">
    <location>
        <begin position="124"/>
        <end position="142"/>
    </location>
</feature>
<dbReference type="PANTHER" id="PTHR43791:SF46">
    <property type="entry name" value="MAJOR FACILITATOR SUPERFAMILY (MFS) PROFILE DOMAIN-CONTAINING PROTEIN-RELATED"/>
    <property type="match status" value="1"/>
</dbReference>
<keyword evidence="4 7" id="KW-1133">Transmembrane helix</keyword>
<dbReference type="AlphaFoldDB" id="A0AAN6SPH2"/>
<dbReference type="PROSITE" id="PS50850">
    <property type="entry name" value="MFS"/>
    <property type="match status" value="1"/>
</dbReference>
<dbReference type="Gene3D" id="1.20.1250.20">
    <property type="entry name" value="MFS general substrate transporter like domains"/>
    <property type="match status" value="2"/>
</dbReference>
<accession>A0AAN6SPH2</accession>
<feature type="transmembrane region" description="Helical" evidence="7">
    <location>
        <begin position="328"/>
        <end position="345"/>
    </location>
</feature>
<dbReference type="FunFam" id="1.20.1250.20:FF:000068">
    <property type="entry name" value="MFS general substrate transporter"/>
    <property type="match status" value="1"/>
</dbReference>
<evidence type="ECO:0000259" key="8">
    <source>
        <dbReference type="PROSITE" id="PS50850"/>
    </source>
</evidence>
<evidence type="ECO:0000256" key="3">
    <source>
        <dbReference type="ARBA" id="ARBA00022692"/>
    </source>
</evidence>
<dbReference type="EMBL" id="MU854461">
    <property type="protein sequence ID" value="KAK4034932.1"/>
    <property type="molecule type" value="Genomic_DNA"/>
</dbReference>
<evidence type="ECO:0000313" key="10">
    <source>
        <dbReference type="Proteomes" id="UP001303115"/>
    </source>
</evidence>
<evidence type="ECO:0000256" key="4">
    <source>
        <dbReference type="ARBA" id="ARBA00022989"/>
    </source>
</evidence>
<gene>
    <name evidence="9" type="ORF">C8A01DRAFT_38628</name>
</gene>
<feature type="transmembrane region" description="Helical" evidence="7">
    <location>
        <begin position="217"/>
        <end position="239"/>
    </location>
</feature>
<sequence>MSELKHPSDEEDVKRHAAANGASHDVPPPYDAASTSGEVVCPPHTTERKITTRIDMYIIPFVSILYLMAFLDRVNIGNARAFGLEDELGLGGVEYNTALTIFFVPYIICEIPSNILMKHFSPRVWLSLCCIGFGAVTVFQGLVRSYGGLLTTRFFLGLFESAMFPGCFYLLSTWYRRHEAQKRFSLFFSSTSLAGAFGGLLASGIGKMDYVRDYRGWRWIFIIEGSFTVVLGVIFLFTFPSFPEQATWLRDDEREFVKARLRASQGESGAERKITLRDVRTVMSDYKIWLGAFMYFGLIVPAYSYAYFAPTIIQSYKYDAITTQLRSVPPWVVSFGFSMVVAVFSDWAKHRFLFVIGSISIAIAGFAILINVHDNLQVQYAALFLTCMGTYAAMPVIVCWFNMNLAGHHRRAIGSAWQIGFGNIGGIISTYSFVKSDGPFFTKGYAICVSFICLSIVASILYAAAITWENKKRSKQVHDLNLTESEKMDLGDMNPEFRYML</sequence>
<evidence type="ECO:0000256" key="7">
    <source>
        <dbReference type="SAM" id="Phobius"/>
    </source>
</evidence>
<evidence type="ECO:0000256" key="6">
    <source>
        <dbReference type="SAM" id="MobiDB-lite"/>
    </source>
</evidence>
<dbReference type="PANTHER" id="PTHR43791">
    <property type="entry name" value="PERMEASE-RELATED"/>
    <property type="match status" value="1"/>
</dbReference>
<proteinExistence type="predicted"/>
<feature type="transmembrane region" description="Helical" evidence="7">
    <location>
        <begin position="57"/>
        <end position="76"/>
    </location>
</feature>
<evidence type="ECO:0000256" key="1">
    <source>
        <dbReference type="ARBA" id="ARBA00004141"/>
    </source>
</evidence>
<dbReference type="SUPFAM" id="SSF103473">
    <property type="entry name" value="MFS general substrate transporter"/>
    <property type="match status" value="1"/>
</dbReference>
<feature type="transmembrane region" description="Helical" evidence="7">
    <location>
        <begin position="154"/>
        <end position="172"/>
    </location>
</feature>
<evidence type="ECO:0000256" key="2">
    <source>
        <dbReference type="ARBA" id="ARBA00022448"/>
    </source>
</evidence>
<feature type="transmembrane region" description="Helical" evidence="7">
    <location>
        <begin position="413"/>
        <end position="432"/>
    </location>
</feature>
<dbReference type="GO" id="GO:0005886">
    <property type="term" value="C:plasma membrane"/>
    <property type="evidence" value="ECO:0007669"/>
    <property type="project" value="TreeGrafter"/>
</dbReference>
<keyword evidence="3 7" id="KW-0812">Transmembrane</keyword>
<dbReference type="FunFam" id="1.20.1250.20:FF:000034">
    <property type="entry name" value="MFS general substrate transporter"/>
    <property type="match status" value="1"/>
</dbReference>
<feature type="compositionally biased region" description="Basic and acidic residues" evidence="6">
    <location>
        <begin position="1"/>
        <end position="15"/>
    </location>
</feature>
<comment type="caution">
    <text evidence="9">The sequence shown here is derived from an EMBL/GenBank/DDBJ whole genome shotgun (WGS) entry which is preliminary data.</text>
</comment>
<dbReference type="GO" id="GO:0022857">
    <property type="term" value="F:transmembrane transporter activity"/>
    <property type="evidence" value="ECO:0007669"/>
    <property type="project" value="InterPro"/>
</dbReference>
<dbReference type="Pfam" id="PF07690">
    <property type="entry name" value="MFS_1"/>
    <property type="match status" value="1"/>
</dbReference>
<reference evidence="10" key="1">
    <citation type="journal article" date="2023" name="Mol. Phylogenet. Evol.">
        <title>Genome-scale phylogeny and comparative genomics of the fungal order Sordariales.</title>
        <authorList>
            <person name="Hensen N."/>
            <person name="Bonometti L."/>
            <person name="Westerberg I."/>
            <person name="Brannstrom I.O."/>
            <person name="Guillou S."/>
            <person name="Cros-Aarteil S."/>
            <person name="Calhoun S."/>
            <person name="Haridas S."/>
            <person name="Kuo A."/>
            <person name="Mondo S."/>
            <person name="Pangilinan J."/>
            <person name="Riley R."/>
            <person name="LaButti K."/>
            <person name="Andreopoulos B."/>
            <person name="Lipzen A."/>
            <person name="Chen C."/>
            <person name="Yan M."/>
            <person name="Daum C."/>
            <person name="Ng V."/>
            <person name="Clum A."/>
            <person name="Steindorff A."/>
            <person name="Ohm R.A."/>
            <person name="Martin F."/>
            <person name="Silar P."/>
            <person name="Natvig D.O."/>
            <person name="Lalanne C."/>
            <person name="Gautier V."/>
            <person name="Ament-Velasquez S.L."/>
            <person name="Kruys A."/>
            <person name="Hutchinson M.I."/>
            <person name="Powell A.J."/>
            <person name="Barry K."/>
            <person name="Miller A.N."/>
            <person name="Grigoriev I.V."/>
            <person name="Debuchy R."/>
            <person name="Gladieux P."/>
            <person name="Hiltunen Thoren M."/>
            <person name="Johannesson H."/>
        </authorList>
    </citation>
    <scope>NUCLEOTIDE SEQUENCE [LARGE SCALE GENOMIC DNA]</scope>
    <source>
        <strain evidence="10">CBS 284.82</strain>
    </source>
</reference>
<feature type="domain" description="Major facilitator superfamily (MFS) profile" evidence="8">
    <location>
        <begin position="58"/>
        <end position="473"/>
    </location>
</feature>
<dbReference type="InterPro" id="IPR020846">
    <property type="entry name" value="MFS_dom"/>
</dbReference>
<dbReference type="Proteomes" id="UP001303115">
    <property type="component" value="Unassembled WGS sequence"/>
</dbReference>
<feature type="region of interest" description="Disordered" evidence="6">
    <location>
        <begin position="1"/>
        <end position="40"/>
    </location>
</feature>